<keyword evidence="6 9" id="KW-0547">Nucleotide-binding</keyword>
<evidence type="ECO:0000256" key="2">
    <source>
        <dbReference type="ARBA" id="ARBA00008016"/>
    </source>
</evidence>
<evidence type="ECO:0000256" key="1">
    <source>
        <dbReference type="ARBA" id="ARBA00004496"/>
    </source>
</evidence>
<dbReference type="GO" id="GO:0006302">
    <property type="term" value="P:double-strand break repair"/>
    <property type="evidence" value="ECO:0007669"/>
    <property type="project" value="TreeGrafter"/>
</dbReference>
<comment type="subcellular location">
    <subcellularLocation>
        <location evidence="1 9 10">Cytoplasm</location>
    </subcellularLocation>
</comment>
<evidence type="ECO:0000256" key="8">
    <source>
        <dbReference type="ARBA" id="ARBA00023125"/>
    </source>
</evidence>
<protein>
    <recommendedName>
        <fullName evidence="3 9">DNA replication and repair protein RecF</fullName>
    </recommendedName>
</protein>
<comment type="function">
    <text evidence="9 10">The RecF protein is involved in DNA metabolism; it is required for DNA replication and normal SOS inducibility. RecF binds preferentially to single-stranded, linear DNA. It also seems to bind ATP.</text>
</comment>
<keyword evidence="9 10" id="KW-0234">DNA repair</keyword>
<feature type="domain" description="RecF/RecN/SMC N-terminal" evidence="11">
    <location>
        <begin position="3"/>
        <end position="351"/>
    </location>
</feature>
<name>A0A6S6SH62_9BACT</name>
<keyword evidence="9 10" id="KW-0227">DNA damage</keyword>
<accession>A0A6S6SH62</accession>
<dbReference type="GO" id="GO:0005737">
    <property type="term" value="C:cytoplasm"/>
    <property type="evidence" value="ECO:0007669"/>
    <property type="project" value="UniProtKB-SubCell"/>
</dbReference>
<dbReference type="EMBL" id="CACVAQ010000079">
    <property type="protein sequence ID" value="CAA6802682.1"/>
    <property type="molecule type" value="Genomic_DNA"/>
</dbReference>
<dbReference type="GO" id="GO:0009432">
    <property type="term" value="P:SOS response"/>
    <property type="evidence" value="ECO:0007669"/>
    <property type="project" value="UniProtKB-UniRule"/>
</dbReference>
<evidence type="ECO:0000256" key="6">
    <source>
        <dbReference type="ARBA" id="ARBA00022741"/>
    </source>
</evidence>
<evidence type="ECO:0000256" key="4">
    <source>
        <dbReference type="ARBA" id="ARBA00022490"/>
    </source>
</evidence>
<dbReference type="AlphaFoldDB" id="A0A6S6SH62"/>
<dbReference type="PANTHER" id="PTHR32182">
    <property type="entry name" value="DNA REPLICATION AND REPAIR PROTEIN RECF"/>
    <property type="match status" value="1"/>
</dbReference>
<evidence type="ECO:0000256" key="9">
    <source>
        <dbReference type="HAMAP-Rule" id="MF_00365"/>
    </source>
</evidence>
<dbReference type="PROSITE" id="PS00617">
    <property type="entry name" value="RECF_1"/>
    <property type="match status" value="1"/>
</dbReference>
<dbReference type="SUPFAM" id="SSF52540">
    <property type="entry name" value="P-loop containing nucleoside triphosphate hydrolases"/>
    <property type="match status" value="1"/>
</dbReference>
<dbReference type="GO" id="GO:0005524">
    <property type="term" value="F:ATP binding"/>
    <property type="evidence" value="ECO:0007669"/>
    <property type="project" value="UniProtKB-UniRule"/>
</dbReference>
<evidence type="ECO:0000256" key="7">
    <source>
        <dbReference type="ARBA" id="ARBA00022840"/>
    </source>
</evidence>
<dbReference type="InterPro" id="IPR003395">
    <property type="entry name" value="RecF/RecN/SMC_N"/>
</dbReference>
<comment type="similarity">
    <text evidence="2 9 10">Belongs to the RecF family.</text>
</comment>
<evidence type="ECO:0000256" key="10">
    <source>
        <dbReference type="RuleBase" id="RU000578"/>
    </source>
</evidence>
<dbReference type="Pfam" id="PF02463">
    <property type="entry name" value="SMC_N"/>
    <property type="match status" value="1"/>
</dbReference>
<dbReference type="NCBIfam" id="TIGR00611">
    <property type="entry name" value="recf"/>
    <property type="match status" value="1"/>
</dbReference>
<organism evidence="12">
    <name type="scientific">uncultured Aureispira sp</name>
    <dbReference type="NCBI Taxonomy" id="1331704"/>
    <lineage>
        <taxon>Bacteria</taxon>
        <taxon>Pseudomonadati</taxon>
        <taxon>Bacteroidota</taxon>
        <taxon>Saprospiria</taxon>
        <taxon>Saprospirales</taxon>
        <taxon>Saprospiraceae</taxon>
        <taxon>Aureispira</taxon>
        <taxon>environmental samples</taxon>
    </lineage>
</organism>
<reference evidence="12" key="1">
    <citation type="submission" date="2020-01" db="EMBL/GenBank/DDBJ databases">
        <authorList>
            <person name="Meier V. D."/>
            <person name="Meier V D."/>
        </authorList>
    </citation>
    <scope>NUCLEOTIDE SEQUENCE</scope>
    <source>
        <strain evidence="12">HLG_WM_MAG_10</strain>
    </source>
</reference>
<evidence type="ECO:0000256" key="5">
    <source>
        <dbReference type="ARBA" id="ARBA00022705"/>
    </source>
</evidence>
<keyword evidence="9 10" id="KW-0742">SOS response</keyword>
<dbReference type="InterPro" id="IPR042174">
    <property type="entry name" value="RecF_2"/>
</dbReference>
<keyword evidence="4 9" id="KW-0963">Cytoplasm</keyword>
<gene>
    <name evidence="9" type="primary">recF</name>
    <name evidence="12" type="ORF">HELGO_WM32421</name>
</gene>
<dbReference type="InterPro" id="IPR027417">
    <property type="entry name" value="P-loop_NTPase"/>
</dbReference>
<evidence type="ECO:0000259" key="11">
    <source>
        <dbReference type="Pfam" id="PF02463"/>
    </source>
</evidence>
<dbReference type="Gene3D" id="1.20.1050.90">
    <property type="entry name" value="RecF/RecN/SMC, N-terminal domain"/>
    <property type="match status" value="1"/>
</dbReference>
<evidence type="ECO:0000313" key="12">
    <source>
        <dbReference type="EMBL" id="CAA6802682.1"/>
    </source>
</evidence>
<sequence>MHLQELKLSNFKNYENQALVLSTKLNCFVGENGMGKTNLLDAIHYLCMCKSHFSLPDRQVVRHGEVFFRIEGVLQRLEKKERVVCKFAPKIKKVIERNKVPYKRLADHIGLFPMIMITPDDTLLITEGSENRRQFIDVLLVQLDSNYLNCLMAYNKILQQRNAFLKSFKHPLDVNFELLEIYNQQLLAPANYIHQERQEIITKLKPIFQTYYKIISGDKEQVDLTYISQLTEQTLEDLLVQSQEKDTWLQRTTKGVHKDDLKLLINDYPVKKFASQGQLKSYLLALKLAQYELLRQESNVAPLVLLDDIFDKLDKKRVQQLLELLLERDFGQIFITDTHENRIAQIVTGLGTDFKQFQVSNGVASEVVNL</sequence>
<dbReference type="PROSITE" id="PS00618">
    <property type="entry name" value="RECF_2"/>
    <property type="match status" value="1"/>
</dbReference>
<dbReference type="InterPro" id="IPR001238">
    <property type="entry name" value="DNA-binding_RecF"/>
</dbReference>
<keyword evidence="5 9" id="KW-0235">DNA replication</keyword>
<keyword evidence="7 9" id="KW-0067">ATP-binding</keyword>
<dbReference type="GO" id="GO:0003697">
    <property type="term" value="F:single-stranded DNA binding"/>
    <property type="evidence" value="ECO:0007669"/>
    <property type="project" value="UniProtKB-UniRule"/>
</dbReference>
<dbReference type="GO" id="GO:0006260">
    <property type="term" value="P:DNA replication"/>
    <property type="evidence" value="ECO:0007669"/>
    <property type="project" value="UniProtKB-UniRule"/>
</dbReference>
<evidence type="ECO:0000256" key="3">
    <source>
        <dbReference type="ARBA" id="ARBA00020170"/>
    </source>
</evidence>
<keyword evidence="8 9" id="KW-0238">DNA-binding</keyword>
<dbReference type="Gene3D" id="3.40.50.300">
    <property type="entry name" value="P-loop containing nucleotide triphosphate hydrolases"/>
    <property type="match status" value="1"/>
</dbReference>
<proteinExistence type="inferred from homology"/>
<dbReference type="PANTHER" id="PTHR32182:SF0">
    <property type="entry name" value="DNA REPLICATION AND REPAIR PROTEIN RECF"/>
    <property type="match status" value="1"/>
</dbReference>
<feature type="binding site" evidence="9">
    <location>
        <begin position="30"/>
        <end position="37"/>
    </location>
    <ligand>
        <name>ATP</name>
        <dbReference type="ChEBI" id="CHEBI:30616"/>
    </ligand>
</feature>
<dbReference type="GO" id="GO:0000731">
    <property type="term" value="P:DNA synthesis involved in DNA repair"/>
    <property type="evidence" value="ECO:0007669"/>
    <property type="project" value="TreeGrafter"/>
</dbReference>
<dbReference type="HAMAP" id="MF_00365">
    <property type="entry name" value="RecF"/>
    <property type="match status" value="1"/>
</dbReference>
<dbReference type="InterPro" id="IPR018078">
    <property type="entry name" value="DNA-binding_RecF_CS"/>
</dbReference>